<evidence type="ECO:0000313" key="5">
    <source>
        <dbReference type="EMBL" id="OGG42492.1"/>
    </source>
</evidence>
<dbReference type="PANTHER" id="PTHR12302:SF3">
    <property type="entry name" value="SERINE_THREONINE-PROTEIN KINASE 31"/>
    <property type="match status" value="1"/>
</dbReference>
<dbReference type="InterPro" id="IPR016071">
    <property type="entry name" value="Staphylococal_nuclease_OB-fold"/>
</dbReference>
<reference evidence="5 6" key="1">
    <citation type="journal article" date="2016" name="Nat. Commun.">
        <title>Thousands of microbial genomes shed light on interconnected biogeochemical processes in an aquifer system.</title>
        <authorList>
            <person name="Anantharaman K."/>
            <person name="Brown C.T."/>
            <person name="Hug L.A."/>
            <person name="Sharon I."/>
            <person name="Castelle C.J."/>
            <person name="Probst A.J."/>
            <person name="Thomas B.C."/>
            <person name="Singh A."/>
            <person name="Wilkins M.J."/>
            <person name="Karaoz U."/>
            <person name="Brodie E.L."/>
            <person name="Williams K.H."/>
            <person name="Hubbard S.S."/>
            <person name="Banfield J.F."/>
        </authorList>
    </citation>
    <scope>NUCLEOTIDE SEQUENCE [LARGE SCALE GENOMIC DNA]</scope>
</reference>
<sequence>MKTIRYKRLIVLIGTLLVFLFGVWSGELGDKKTKETEEVLNIASEESQENKENERETTKAIRVIDGDTIEIEGGEKVRYIGIDAPESVDPRRKVECFGKEAAEKNKELVEGKEVALEKDISERDKYGRLLRYVYVKNADGAELFVNAELVKEGYANTSTYPPDVTQSALFREKEKEARVKKIGLWGSCGKINE</sequence>
<dbReference type="SMART" id="SM00318">
    <property type="entry name" value="SNc"/>
    <property type="match status" value="1"/>
</dbReference>
<dbReference type="AlphaFoldDB" id="A0A1F6C0C6"/>
<comment type="caution">
    <text evidence="5">The sequence shown here is derived from an EMBL/GenBank/DDBJ whole genome shotgun (WGS) entry which is preliminary data.</text>
</comment>
<dbReference type="EMBL" id="MFKK01000002">
    <property type="protein sequence ID" value="OGG42492.1"/>
    <property type="molecule type" value="Genomic_DNA"/>
</dbReference>
<dbReference type="Pfam" id="PF00565">
    <property type="entry name" value="SNase"/>
    <property type="match status" value="1"/>
</dbReference>
<keyword evidence="1" id="KW-0540">Nuclease</keyword>
<dbReference type="PANTHER" id="PTHR12302">
    <property type="entry name" value="EBNA2 BINDING PROTEIN P100"/>
    <property type="match status" value="1"/>
</dbReference>
<organism evidence="5 6">
    <name type="scientific">Candidatus Jorgensenbacteria bacterium RIFCSPLOWO2_01_FULL_45_25b</name>
    <dbReference type="NCBI Taxonomy" id="1798471"/>
    <lineage>
        <taxon>Bacteria</taxon>
        <taxon>Candidatus Joergenseniibacteriota</taxon>
    </lineage>
</organism>
<dbReference type="Gene3D" id="2.40.50.90">
    <property type="match status" value="1"/>
</dbReference>
<dbReference type="InterPro" id="IPR035437">
    <property type="entry name" value="SNase_OB-fold_sf"/>
</dbReference>
<evidence type="ECO:0000259" key="4">
    <source>
        <dbReference type="PROSITE" id="PS50830"/>
    </source>
</evidence>
<dbReference type="SUPFAM" id="SSF50199">
    <property type="entry name" value="Staphylococcal nuclease"/>
    <property type="match status" value="1"/>
</dbReference>
<evidence type="ECO:0000256" key="1">
    <source>
        <dbReference type="ARBA" id="ARBA00022722"/>
    </source>
</evidence>
<evidence type="ECO:0000313" key="6">
    <source>
        <dbReference type="Proteomes" id="UP000176996"/>
    </source>
</evidence>
<dbReference type="GO" id="GO:0016787">
    <property type="term" value="F:hydrolase activity"/>
    <property type="evidence" value="ECO:0007669"/>
    <property type="project" value="UniProtKB-KW"/>
</dbReference>
<protein>
    <recommendedName>
        <fullName evidence="4">TNase-like domain-containing protein</fullName>
    </recommendedName>
</protein>
<proteinExistence type="predicted"/>
<keyword evidence="3" id="KW-0378">Hydrolase</keyword>
<accession>A0A1F6C0C6</accession>
<evidence type="ECO:0000256" key="2">
    <source>
        <dbReference type="ARBA" id="ARBA00022759"/>
    </source>
</evidence>
<dbReference type="Proteomes" id="UP000176996">
    <property type="component" value="Unassembled WGS sequence"/>
</dbReference>
<dbReference type="GO" id="GO:0004519">
    <property type="term" value="F:endonuclease activity"/>
    <property type="evidence" value="ECO:0007669"/>
    <property type="project" value="UniProtKB-KW"/>
</dbReference>
<keyword evidence="2" id="KW-0255">Endonuclease</keyword>
<dbReference type="STRING" id="1798471.A3A21_02790"/>
<dbReference type="PROSITE" id="PS50830">
    <property type="entry name" value="TNASE_3"/>
    <property type="match status" value="1"/>
</dbReference>
<evidence type="ECO:0000256" key="3">
    <source>
        <dbReference type="ARBA" id="ARBA00022801"/>
    </source>
</evidence>
<name>A0A1F6C0C6_9BACT</name>
<feature type="domain" description="TNase-like" evidence="4">
    <location>
        <begin position="54"/>
        <end position="187"/>
    </location>
</feature>
<gene>
    <name evidence="5" type="ORF">A3A21_02790</name>
</gene>